<dbReference type="AlphaFoldDB" id="A0A9N7AUH7"/>
<dbReference type="EMBL" id="CP010969">
    <property type="protein sequence ID" value="AJQ51735.1"/>
    <property type="molecule type" value="Genomic_DNA"/>
</dbReference>
<protein>
    <submittedName>
        <fullName evidence="1">Uncharacterized protein</fullName>
    </submittedName>
</protein>
<sequence length="60" mass="6736">MGVKLRAVLLNVIPTKAGIHKMTVTPWPSHGVQKKIKKDWIPRSSRGMILEVNGFLLSQE</sequence>
<organism evidence="1 2">
    <name type="scientific">Rickettsia conorii subsp. raoultii</name>
    <dbReference type="NCBI Taxonomy" id="369822"/>
    <lineage>
        <taxon>Bacteria</taxon>
        <taxon>Pseudomonadati</taxon>
        <taxon>Pseudomonadota</taxon>
        <taxon>Alphaproteobacteria</taxon>
        <taxon>Rickettsiales</taxon>
        <taxon>Rickettsiaceae</taxon>
        <taxon>Rickettsieae</taxon>
        <taxon>Rickettsia</taxon>
        <taxon>spotted fever group</taxon>
    </lineage>
</organism>
<name>A0A9N7AUH7_RICCR</name>
<dbReference type="Proteomes" id="UP000077462">
    <property type="component" value="Chromosome"/>
</dbReference>
<proteinExistence type="predicted"/>
<reference evidence="1 2" key="1">
    <citation type="journal article" date="2016" name="Genome Announc.">
        <title>Genome Sequence of the Tick-Borne Pathogen Rickettsia raoultii.</title>
        <authorList>
            <person name="El Karkouri K."/>
            <person name="Mediannikov O."/>
            <person name="Robert C."/>
            <person name="Raoult D."/>
            <person name="Fournier P.E."/>
        </authorList>
    </citation>
    <scope>NUCLEOTIDE SEQUENCE [LARGE SCALE GENOMIC DNA]</scope>
    <source>
        <strain evidence="1 2">Khabarovsk</strain>
    </source>
</reference>
<evidence type="ECO:0000313" key="1">
    <source>
        <dbReference type="EMBL" id="AJQ51735.1"/>
    </source>
</evidence>
<accession>A0A9N7AUH7</accession>
<evidence type="ECO:0000313" key="2">
    <source>
        <dbReference type="Proteomes" id="UP000077462"/>
    </source>
</evidence>
<gene>
    <name evidence="1" type="ORF">UQ52_02690</name>
</gene>